<feature type="region of interest" description="Disordered" evidence="1">
    <location>
        <begin position="185"/>
        <end position="206"/>
    </location>
</feature>
<dbReference type="KEGG" id="psoj:PHYSODRAFT_328806"/>
<evidence type="ECO:0000313" key="3">
    <source>
        <dbReference type="Proteomes" id="UP000002640"/>
    </source>
</evidence>
<feature type="region of interest" description="Disordered" evidence="1">
    <location>
        <begin position="76"/>
        <end position="96"/>
    </location>
</feature>
<organism evidence="2 3">
    <name type="scientific">Phytophthora sojae (strain P6497)</name>
    <name type="common">Soybean stem and root rot agent</name>
    <name type="synonym">Phytophthora megasperma f. sp. glycines</name>
    <dbReference type="NCBI Taxonomy" id="1094619"/>
    <lineage>
        <taxon>Eukaryota</taxon>
        <taxon>Sar</taxon>
        <taxon>Stramenopiles</taxon>
        <taxon>Oomycota</taxon>
        <taxon>Peronosporomycetes</taxon>
        <taxon>Peronosporales</taxon>
        <taxon>Peronosporaceae</taxon>
        <taxon>Phytophthora</taxon>
    </lineage>
</organism>
<dbReference type="InParanoid" id="G4Z232"/>
<dbReference type="EMBL" id="JH159153">
    <property type="protein sequence ID" value="EGZ20723.1"/>
    <property type="molecule type" value="Genomic_DNA"/>
</dbReference>
<gene>
    <name evidence="2" type="ORF">PHYSODRAFT_328806</name>
</gene>
<dbReference type="AlphaFoldDB" id="G4Z232"/>
<evidence type="ECO:0000313" key="2">
    <source>
        <dbReference type="EMBL" id="EGZ20723.1"/>
    </source>
</evidence>
<sequence length="206" mass="23050">MSESASATLGLLQRLSDENRTEELQNVIAACNFMGLRLLCQELGIRIRSSKYEAYQTKDGYAEIIFTELRAKTMRRDVPPPSCHSPAKNARDLTPVMTGSPVPEAMVTSEEDEAPAHAALQHPATRDEWESMLNPNFRPVSKDILERTLLMVSIEKAGRALKELFHPDSDAAKVVRAELTSRLERLKGLQQKENGEEKSQRASTFP</sequence>
<reference evidence="2 3" key="1">
    <citation type="journal article" date="2006" name="Science">
        <title>Phytophthora genome sequences uncover evolutionary origins and mechanisms of pathogenesis.</title>
        <authorList>
            <person name="Tyler B.M."/>
            <person name="Tripathy S."/>
            <person name="Zhang X."/>
            <person name="Dehal P."/>
            <person name="Jiang R.H."/>
            <person name="Aerts A."/>
            <person name="Arredondo F.D."/>
            <person name="Baxter L."/>
            <person name="Bensasson D."/>
            <person name="Beynon J.L."/>
            <person name="Chapman J."/>
            <person name="Damasceno C.M."/>
            <person name="Dorrance A.E."/>
            <person name="Dou D."/>
            <person name="Dickerman A.W."/>
            <person name="Dubchak I.L."/>
            <person name="Garbelotto M."/>
            <person name="Gijzen M."/>
            <person name="Gordon S.G."/>
            <person name="Govers F."/>
            <person name="Grunwald N.J."/>
            <person name="Huang W."/>
            <person name="Ivors K.L."/>
            <person name="Jones R.W."/>
            <person name="Kamoun S."/>
            <person name="Krampis K."/>
            <person name="Lamour K.H."/>
            <person name="Lee M.K."/>
            <person name="McDonald W.H."/>
            <person name="Medina M."/>
            <person name="Meijer H.J."/>
            <person name="Nordberg E.K."/>
            <person name="Maclean D.J."/>
            <person name="Ospina-Giraldo M.D."/>
            <person name="Morris P.F."/>
            <person name="Phuntumart V."/>
            <person name="Putnam N.H."/>
            <person name="Rash S."/>
            <person name="Rose J.K."/>
            <person name="Sakihama Y."/>
            <person name="Salamov A.A."/>
            <person name="Savidor A."/>
            <person name="Scheuring C.F."/>
            <person name="Smith B.M."/>
            <person name="Sobral B.W."/>
            <person name="Terry A."/>
            <person name="Torto-Alalibo T.A."/>
            <person name="Win J."/>
            <person name="Xu Z."/>
            <person name="Zhang H."/>
            <person name="Grigoriev I.V."/>
            <person name="Rokhsar D.S."/>
            <person name="Boore J.L."/>
        </authorList>
    </citation>
    <scope>NUCLEOTIDE SEQUENCE [LARGE SCALE GENOMIC DNA]</scope>
    <source>
        <strain evidence="2 3">P6497</strain>
    </source>
</reference>
<dbReference type="RefSeq" id="XP_009523440.1">
    <property type="nucleotide sequence ID" value="XM_009525145.1"/>
</dbReference>
<evidence type="ECO:0000256" key="1">
    <source>
        <dbReference type="SAM" id="MobiDB-lite"/>
    </source>
</evidence>
<name>G4Z232_PHYSP</name>
<accession>G4Z232</accession>
<protein>
    <submittedName>
        <fullName evidence="2">Uncharacterized protein</fullName>
    </submittedName>
</protein>
<proteinExistence type="predicted"/>
<dbReference type="GeneID" id="20645848"/>
<keyword evidence="3" id="KW-1185">Reference proteome</keyword>
<dbReference type="Proteomes" id="UP000002640">
    <property type="component" value="Unassembled WGS sequence"/>
</dbReference>